<evidence type="ECO:0000313" key="2">
    <source>
        <dbReference type="EMBL" id="MBV2134165.1"/>
    </source>
</evidence>
<proteinExistence type="predicted"/>
<evidence type="ECO:0000313" key="3">
    <source>
        <dbReference type="Proteomes" id="UP000813068"/>
    </source>
</evidence>
<dbReference type="Pfam" id="PF01219">
    <property type="entry name" value="DAGK_prokar"/>
    <property type="match status" value="1"/>
</dbReference>
<keyword evidence="1" id="KW-0812">Transmembrane</keyword>
<keyword evidence="1" id="KW-1133">Transmembrane helix</keyword>
<protein>
    <submittedName>
        <fullName evidence="2">Diacylglycerol kinase</fullName>
    </submittedName>
</protein>
<dbReference type="RefSeq" id="WP_217682601.1">
    <property type="nucleotide sequence ID" value="NZ_JAHRGL010000049.1"/>
</dbReference>
<sequence length="116" mass="12248">MKGQPFIKRVGFALHGLRLAVQREGSLRTHLLAAAAVLAVLLATRPAALWWALLALAVGLVLVAELVNSALETLIDHLHPERHPEIGAAKDIAAGAALVASAVALLVGVAFVLQWW</sequence>
<feature type="transmembrane region" description="Helical" evidence="1">
    <location>
        <begin position="92"/>
        <end position="113"/>
    </location>
</feature>
<keyword evidence="2" id="KW-0808">Transferase</keyword>
<dbReference type="EMBL" id="JAHRGL010000049">
    <property type="protein sequence ID" value="MBV2134165.1"/>
    <property type="molecule type" value="Genomic_DNA"/>
</dbReference>
<keyword evidence="2" id="KW-0418">Kinase</keyword>
<dbReference type="Proteomes" id="UP000813068">
    <property type="component" value="Unassembled WGS sequence"/>
</dbReference>
<accession>A0ABS6MZD9</accession>
<reference evidence="2 3" key="1">
    <citation type="submission" date="2021-06" db="EMBL/GenBank/DDBJ databases">
        <title>Differences between aerobic and microaerobic xylene degrading microbial communities.</title>
        <authorList>
            <person name="Banerjee S."/>
            <person name="Tancsics A."/>
        </authorList>
    </citation>
    <scope>NUCLEOTIDE SEQUENCE [LARGE SCALE GENOMIC DNA]</scope>
    <source>
        <strain evidence="2 3">MAP12</strain>
    </source>
</reference>
<keyword evidence="1" id="KW-0472">Membrane</keyword>
<feature type="transmembrane region" description="Helical" evidence="1">
    <location>
        <begin position="27"/>
        <end position="44"/>
    </location>
</feature>
<organism evidence="2 3">
    <name type="scientific">Geopseudomonas aromaticivorans</name>
    <dbReference type="NCBI Taxonomy" id="2849492"/>
    <lineage>
        <taxon>Bacteria</taxon>
        <taxon>Pseudomonadati</taxon>
        <taxon>Pseudomonadota</taxon>
        <taxon>Gammaproteobacteria</taxon>
        <taxon>Pseudomonadales</taxon>
        <taxon>Pseudomonadaceae</taxon>
        <taxon>Geopseudomonas</taxon>
    </lineage>
</organism>
<dbReference type="PANTHER" id="PTHR34299">
    <property type="entry name" value="DIACYLGLYCEROL KINASE"/>
    <property type="match status" value="1"/>
</dbReference>
<comment type="caution">
    <text evidence="2">The sequence shown here is derived from an EMBL/GenBank/DDBJ whole genome shotgun (WGS) entry which is preliminary data.</text>
</comment>
<dbReference type="PANTHER" id="PTHR34299:SF1">
    <property type="entry name" value="DIACYLGLYCEROL KINASE"/>
    <property type="match status" value="1"/>
</dbReference>
<keyword evidence="3" id="KW-1185">Reference proteome</keyword>
<feature type="transmembrane region" description="Helical" evidence="1">
    <location>
        <begin position="50"/>
        <end position="71"/>
    </location>
</feature>
<name>A0ABS6MZD9_9GAMM</name>
<dbReference type="InterPro" id="IPR000829">
    <property type="entry name" value="DAGK"/>
</dbReference>
<dbReference type="GO" id="GO:0016301">
    <property type="term" value="F:kinase activity"/>
    <property type="evidence" value="ECO:0007669"/>
    <property type="project" value="UniProtKB-KW"/>
</dbReference>
<evidence type="ECO:0000256" key="1">
    <source>
        <dbReference type="SAM" id="Phobius"/>
    </source>
</evidence>
<gene>
    <name evidence="2" type="ORF">KRX52_15405</name>
</gene>